<evidence type="ECO:0000313" key="1">
    <source>
        <dbReference type="EMBL" id="GJS83839.1"/>
    </source>
</evidence>
<evidence type="ECO:0000313" key="2">
    <source>
        <dbReference type="Proteomes" id="UP001151760"/>
    </source>
</evidence>
<dbReference type="Proteomes" id="UP001151760">
    <property type="component" value="Unassembled WGS sequence"/>
</dbReference>
<comment type="caution">
    <text evidence="1">The sequence shown here is derived from an EMBL/GenBank/DDBJ whole genome shotgun (WGS) entry which is preliminary data.</text>
</comment>
<name>A0ABQ4Z136_9ASTR</name>
<reference evidence="1" key="2">
    <citation type="submission" date="2022-01" db="EMBL/GenBank/DDBJ databases">
        <authorList>
            <person name="Yamashiro T."/>
            <person name="Shiraishi A."/>
            <person name="Satake H."/>
            <person name="Nakayama K."/>
        </authorList>
    </citation>
    <scope>NUCLEOTIDE SEQUENCE</scope>
</reference>
<keyword evidence="2" id="KW-1185">Reference proteome</keyword>
<proteinExistence type="predicted"/>
<reference evidence="1" key="1">
    <citation type="journal article" date="2022" name="Int. J. Mol. Sci.">
        <title>Draft Genome of Tanacetum Coccineum: Genomic Comparison of Closely Related Tanacetum-Family Plants.</title>
        <authorList>
            <person name="Yamashiro T."/>
            <person name="Shiraishi A."/>
            <person name="Nakayama K."/>
            <person name="Satake H."/>
        </authorList>
    </citation>
    <scope>NUCLEOTIDE SEQUENCE</scope>
</reference>
<gene>
    <name evidence="1" type="ORF">Tco_0750380</name>
</gene>
<dbReference type="EMBL" id="BQNB010010930">
    <property type="protein sequence ID" value="GJS83839.1"/>
    <property type="molecule type" value="Genomic_DNA"/>
</dbReference>
<accession>A0ABQ4Z136</accession>
<organism evidence="1 2">
    <name type="scientific">Tanacetum coccineum</name>
    <dbReference type="NCBI Taxonomy" id="301880"/>
    <lineage>
        <taxon>Eukaryota</taxon>
        <taxon>Viridiplantae</taxon>
        <taxon>Streptophyta</taxon>
        <taxon>Embryophyta</taxon>
        <taxon>Tracheophyta</taxon>
        <taxon>Spermatophyta</taxon>
        <taxon>Magnoliopsida</taxon>
        <taxon>eudicotyledons</taxon>
        <taxon>Gunneridae</taxon>
        <taxon>Pentapetalae</taxon>
        <taxon>asterids</taxon>
        <taxon>campanulids</taxon>
        <taxon>Asterales</taxon>
        <taxon>Asteraceae</taxon>
        <taxon>Asteroideae</taxon>
        <taxon>Anthemideae</taxon>
        <taxon>Anthemidinae</taxon>
        <taxon>Tanacetum</taxon>
    </lineage>
</organism>
<sequence>MMCFNFQVPDCTKDPDTVALCSRILLMLDVDTLQIKRRQKASESWLSHQKQSMLKTRSETKAAGTPVYHDSLKKLKNFADYKRFLLIPS</sequence>
<protein>
    <submittedName>
        <fullName evidence="1">Uncharacterized protein</fullName>
    </submittedName>
</protein>